<keyword evidence="10 11" id="KW-0784">Thiamine biosynthesis</keyword>
<accession>A0A544TTP7</accession>
<dbReference type="CDD" id="cd01170">
    <property type="entry name" value="THZ_kinase"/>
    <property type="match status" value="1"/>
</dbReference>
<dbReference type="NCBIfam" id="TIGR00694">
    <property type="entry name" value="thiM"/>
    <property type="match status" value="1"/>
</dbReference>
<feature type="binding site" evidence="11">
    <location>
        <position position="115"/>
    </location>
    <ligand>
        <name>ATP</name>
        <dbReference type="ChEBI" id="CHEBI:30616"/>
    </ligand>
</feature>
<dbReference type="UniPathway" id="UPA00060">
    <property type="reaction ID" value="UER00139"/>
</dbReference>
<comment type="similarity">
    <text evidence="11">Belongs to the Thz kinase family.</text>
</comment>
<sequence>MNTITRIRKGNPLIHCITNIVVANFKANGLLAVGASPVMADAIEEVEEMTGIASGLLINIGTLHARSVEAMKLAGKRANQVGIPLVLDPVGAGATSYRLNTVREILEEVNIQVLRCNVGELAAIANSPWEAKGVDSGKGELDVVFTAQEVAKKYNCIVAVSGEVDIVTDGKQVEEIIGGDARMPLVTGSGCLLSALCCSAVATTEKDDFQAVVDVMHFYKRIGEYAGRNSIGAGDFAVHILNGLDLLSKREEVEWSK</sequence>
<dbReference type="RefSeq" id="WP_142641382.1">
    <property type="nucleotide sequence ID" value="NZ_VDGI01000003.1"/>
</dbReference>
<dbReference type="GO" id="GO:0004417">
    <property type="term" value="F:hydroxyethylthiazole kinase activity"/>
    <property type="evidence" value="ECO:0007669"/>
    <property type="project" value="UniProtKB-UniRule"/>
</dbReference>
<dbReference type="OrthoDB" id="9778146at2"/>
<keyword evidence="6 11" id="KW-0547">Nucleotide-binding</keyword>
<keyword evidence="4 11" id="KW-0808">Transferase</keyword>
<proteinExistence type="inferred from homology"/>
<dbReference type="Gene3D" id="3.40.1190.20">
    <property type="match status" value="1"/>
</dbReference>
<comment type="pathway">
    <text evidence="3 11">Cofactor biosynthesis; thiamine diphosphate biosynthesis; 4-methyl-5-(2-phosphoethyl)-thiazole from 5-(2-hydroxyethyl)-4-methylthiazole: step 1/1.</text>
</comment>
<evidence type="ECO:0000256" key="10">
    <source>
        <dbReference type="ARBA" id="ARBA00022977"/>
    </source>
</evidence>
<keyword evidence="9 11" id="KW-0460">Magnesium</keyword>
<dbReference type="GO" id="GO:0009228">
    <property type="term" value="P:thiamine biosynthetic process"/>
    <property type="evidence" value="ECO:0007669"/>
    <property type="project" value="UniProtKB-KW"/>
</dbReference>
<keyword evidence="13" id="KW-1185">Reference proteome</keyword>
<keyword evidence="5 11" id="KW-0479">Metal-binding</keyword>
<gene>
    <name evidence="11 12" type="primary">thiM</name>
    <name evidence="12" type="ORF">FG384_04430</name>
</gene>
<evidence type="ECO:0000256" key="11">
    <source>
        <dbReference type="HAMAP-Rule" id="MF_00228"/>
    </source>
</evidence>
<dbReference type="SUPFAM" id="SSF53613">
    <property type="entry name" value="Ribokinase-like"/>
    <property type="match status" value="1"/>
</dbReference>
<reference evidence="12 13" key="1">
    <citation type="submission" date="2019-06" db="EMBL/GenBank/DDBJ databases">
        <title>Psychrobacillus vulpis sp. nov., a new species isolated from feces of a red fox that inhabits in The Tablas de Daimiel Natural Park, Albacete, Spain.</title>
        <authorList>
            <person name="Rodriguez M."/>
            <person name="Reina J.C."/>
            <person name="Bejar V."/>
            <person name="Llamas I."/>
        </authorList>
    </citation>
    <scope>NUCLEOTIDE SEQUENCE [LARGE SCALE GENOMIC DNA]</scope>
    <source>
        <strain evidence="12 13">Z8</strain>
    </source>
</reference>
<protein>
    <recommendedName>
        <fullName evidence="11">Hydroxyethylthiazole kinase</fullName>
        <ecNumber evidence="11">2.7.1.50</ecNumber>
    </recommendedName>
    <alternativeName>
        <fullName evidence="11">4-methyl-5-beta-hydroxyethylthiazole kinase</fullName>
        <shortName evidence="11">TH kinase</shortName>
        <shortName evidence="11">Thz kinase</shortName>
    </alternativeName>
</protein>
<evidence type="ECO:0000313" key="12">
    <source>
        <dbReference type="EMBL" id="TQR20847.1"/>
    </source>
</evidence>
<dbReference type="Pfam" id="PF02110">
    <property type="entry name" value="HK"/>
    <property type="match status" value="1"/>
</dbReference>
<comment type="cofactor">
    <cofactor evidence="2 11">
        <name>Mg(2+)</name>
        <dbReference type="ChEBI" id="CHEBI:18420"/>
    </cofactor>
</comment>
<comment type="catalytic activity">
    <reaction evidence="1 11">
        <text>5-(2-hydroxyethyl)-4-methylthiazole + ATP = 4-methyl-5-(2-phosphooxyethyl)-thiazole + ADP + H(+)</text>
        <dbReference type="Rhea" id="RHEA:24212"/>
        <dbReference type="ChEBI" id="CHEBI:15378"/>
        <dbReference type="ChEBI" id="CHEBI:17957"/>
        <dbReference type="ChEBI" id="CHEBI:30616"/>
        <dbReference type="ChEBI" id="CHEBI:58296"/>
        <dbReference type="ChEBI" id="CHEBI:456216"/>
        <dbReference type="EC" id="2.7.1.50"/>
    </reaction>
</comment>
<dbReference type="AlphaFoldDB" id="A0A544TTP7"/>
<dbReference type="InterPro" id="IPR000417">
    <property type="entry name" value="Hyethyz_kinase"/>
</dbReference>
<dbReference type="InterPro" id="IPR029056">
    <property type="entry name" value="Ribokinase-like"/>
</dbReference>
<evidence type="ECO:0000256" key="3">
    <source>
        <dbReference type="ARBA" id="ARBA00004868"/>
    </source>
</evidence>
<organism evidence="12 13">
    <name type="scientific">Psychrobacillus vulpis</name>
    <dbReference type="NCBI Taxonomy" id="2325572"/>
    <lineage>
        <taxon>Bacteria</taxon>
        <taxon>Bacillati</taxon>
        <taxon>Bacillota</taxon>
        <taxon>Bacilli</taxon>
        <taxon>Bacillales</taxon>
        <taxon>Bacillaceae</taxon>
        <taxon>Psychrobacillus</taxon>
    </lineage>
</organism>
<comment type="function">
    <text evidence="11">Catalyzes the phosphorylation of the hydroxyl group of 4-methyl-5-beta-hydroxyethylthiazole (THZ).</text>
</comment>
<evidence type="ECO:0000256" key="1">
    <source>
        <dbReference type="ARBA" id="ARBA00001771"/>
    </source>
</evidence>
<feature type="binding site" evidence="11">
    <location>
        <position position="161"/>
    </location>
    <ligand>
        <name>ATP</name>
        <dbReference type="ChEBI" id="CHEBI:30616"/>
    </ligand>
</feature>
<evidence type="ECO:0000256" key="4">
    <source>
        <dbReference type="ARBA" id="ARBA00022679"/>
    </source>
</evidence>
<dbReference type="HAMAP" id="MF_00228">
    <property type="entry name" value="Thz_kinase"/>
    <property type="match status" value="1"/>
</dbReference>
<evidence type="ECO:0000256" key="6">
    <source>
        <dbReference type="ARBA" id="ARBA00022741"/>
    </source>
</evidence>
<dbReference type="EC" id="2.7.1.50" evidence="11"/>
<evidence type="ECO:0000313" key="13">
    <source>
        <dbReference type="Proteomes" id="UP000316626"/>
    </source>
</evidence>
<dbReference type="EMBL" id="VDGI01000003">
    <property type="protein sequence ID" value="TQR20847.1"/>
    <property type="molecule type" value="Genomic_DNA"/>
</dbReference>
<evidence type="ECO:0000256" key="5">
    <source>
        <dbReference type="ARBA" id="ARBA00022723"/>
    </source>
</evidence>
<evidence type="ECO:0000256" key="9">
    <source>
        <dbReference type="ARBA" id="ARBA00022842"/>
    </source>
</evidence>
<dbReference type="PIRSF" id="PIRSF000513">
    <property type="entry name" value="Thz_kinase"/>
    <property type="match status" value="1"/>
</dbReference>
<feature type="binding site" evidence="11">
    <location>
        <position position="188"/>
    </location>
    <ligand>
        <name>substrate</name>
    </ligand>
</feature>
<comment type="caution">
    <text evidence="12">The sequence shown here is derived from an EMBL/GenBank/DDBJ whole genome shotgun (WGS) entry which is preliminary data.</text>
</comment>
<evidence type="ECO:0000256" key="7">
    <source>
        <dbReference type="ARBA" id="ARBA00022777"/>
    </source>
</evidence>
<dbReference type="NCBIfam" id="NF006830">
    <property type="entry name" value="PRK09355.1"/>
    <property type="match status" value="1"/>
</dbReference>
<name>A0A544TTP7_9BACI</name>
<dbReference type="Proteomes" id="UP000316626">
    <property type="component" value="Unassembled WGS sequence"/>
</dbReference>
<dbReference type="GO" id="GO:0000287">
    <property type="term" value="F:magnesium ion binding"/>
    <property type="evidence" value="ECO:0007669"/>
    <property type="project" value="UniProtKB-UniRule"/>
</dbReference>
<dbReference type="PRINTS" id="PR01099">
    <property type="entry name" value="HYETHTZKNASE"/>
</dbReference>
<keyword evidence="8 11" id="KW-0067">ATP-binding</keyword>
<evidence type="ECO:0000256" key="2">
    <source>
        <dbReference type="ARBA" id="ARBA00001946"/>
    </source>
</evidence>
<feature type="binding site" evidence="11">
    <location>
        <position position="39"/>
    </location>
    <ligand>
        <name>substrate</name>
    </ligand>
</feature>
<keyword evidence="7 11" id="KW-0418">Kinase</keyword>
<dbReference type="GO" id="GO:0005524">
    <property type="term" value="F:ATP binding"/>
    <property type="evidence" value="ECO:0007669"/>
    <property type="project" value="UniProtKB-UniRule"/>
</dbReference>
<dbReference type="GO" id="GO:0009229">
    <property type="term" value="P:thiamine diphosphate biosynthetic process"/>
    <property type="evidence" value="ECO:0007669"/>
    <property type="project" value="UniProtKB-UniRule"/>
</dbReference>
<evidence type="ECO:0000256" key="8">
    <source>
        <dbReference type="ARBA" id="ARBA00022840"/>
    </source>
</evidence>